<evidence type="ECO:0000313" key="2">
    <source>
        <dbReference type="EMBL" id="KAE8419558.1"/>
    </source>
</evidence>
<dbReference type="Proteomes" id="UP000325395">
    <property type="component" value="Unassembled WGS sequence"/>
</dbReference>
<gene>
    <name evidence="2" type="ORF">BDV36DRAFT_251227</name>
</gene>
<keyword evidence="1" id="KW-0472">Membrane</keyword>
<feature type="transmembrane region" description="Helical" evidence="1">
    <location>
        <begin position="21"/>
        <end position="42"/>
    </location>
</feature>
<evidence type="ECO:0000313" key="3">
    <source>
        <dbReference type="Proteomes" id="UP000325395"/>
    </source>
</evidence>
<keyword evidence="1" id="KW-1133">Transmembrane helix</keyword>
<name>A0ABQ6WR62_9EURO</name>
<sequence length="65" mass="7389">MNITKLYRKSRGTFFIRSGCRMGLFSYLPAVIVHATLILVFIRRHGWHDPWGMGSPQVIGGTNIL</sequence>
<protein>
    <submittedName>
        <fullName evidence="2">Uncharacterized protein</fullName>
    </submittedName>
</protein>
<accession>A0ABQ6WR62</accession>
<reference evidence="2 3" key="1">
    <citation type="submission" date="2019-04" db="EMBL/GenBank/DDBJ databases">
        <authorList>
            <consortium name="DOE Joint Genome Institute"/>
            <person name="Mondo S."/>
            <person name="Kjaerbolling I."/>
            <person name="Vesth T."/>
            <person name="Frisvad J.C."/>
            <person name="Nybo J.L."/>
            <person name="Theobald S."/>
            <person name="Kildgaard S."/>
            <person name="Isbrandt T."/>
            <person name="Kuo A."/>
            <person name="Sato A."/>
            <person name="Lyhne E.K."/>
            <person name="Kogle M.E."/>
            <person name="Wiebenga A."/>
            <person name="Kun R.S."/>
            <person name="Lubbers R.J."/>
            <person name="Makela M.R."/>
            <person name="Barry K."/>
            <person name="Chovatia M."/>
            <person name="Clum A."/>
            <person name="Daum C."/>
            <person name="Haridas S."/>
            <person name="He G."/>
            <person name="LaButti K."/>
            <person name="Lipzen A."/>
            <person name="Riley R."/>
            <person name="Salamov A."/>
            <person name="Simmons B.A."/>
            <person name="Magnuson J.K."/>
            <person name="Henrissat B."/>
            <person name="Mortensen U.H."/>
            <person name="Larsen T.O."/>
            <person name="Devries R.P."/>
            <person name="Grigoriev I.V."/>
            <person name="Machida M."/>
            <person name="Baker S.E."/>
            <person name="Andersen M.R."/>
            <person name="Cantor M.N."/>
            <person name="Hua S.X."/>
        </authorList>
    </citation>
    <scope>NUCLEOTIDE SEQUENCE [LARGE SCALE GENOMIC DNA]</scope>
    <source>
        <strain evidence="2 3">CBS 117616</strain>
    </source>
</reference>
<organism evidence="2 3">
    <name type="scientific">Aspergillus pseudocaelatus</name>
    <dbReference type="NCBI Taxonomy" id="1825620"/>
    <lineage>
        <taxon>Eukaryota</taxon>
        <taxon>Fungi</taxon>
        <taxon>Dikarya</taxon>
        <taxon>Ascomycota</taxon>
        <taxon>Pezizomycotina</taxon>
        <taxon>Eurotiomycetes</taxon>
        <taxon>Eurotiomycetidae</taxon>
        <taxon>Eurotiales</taxon>
        <taxon>Aspergillaceae</taxon>
        <taxon>Aspergillus</taxon>
        <taxon>Aspergillus subgen. Circumdati</taxon>
    </lineage>
</organism>
<keyword evidence="1" id="KW-0812">Transmembrane</keyword>
<proteinExistence type="predicted"/>
<keyword evidence="3" id="KW-1185">Reference proteome</keyword>
<dbReference type="EMBL" id="ML735716">
    <property type="protein sequence ID" value="KAE8419558.1"/>
    <property type="molecule type" value="Genomic_DNA"/>
</dbReference>
<evidence type="ECO:0000256" key="1">
    <source>
        <dbReference type="SAM" id="Phobius"/>
    </source>
</evidence>